<dbReference type="AlphaFoldDB" id="A0A8H6L7B7"/>
<dbReference type="RefSeq" id="XP_037167663.1">
    <property type="nucleotide sequence ID" value="XM_037305561.1"/>
</dbReference>
<comment type="caution">
    <text evidence="1">The sequence shown here is derived from an EMBL/GenBank/DDBJ whole genome shotgun (WGS) entry which is preliminary data.</text>
</comment>
<dbReference type="GeneID" id="59285302"/>
<evidence type="ECO:0000313" key="1">
    <source>
        <dbReference type="EMBL" id="KAF6238356.1"/>
    </source>
</evidence>
<dbReference type="EMBL" id="JACCJC010000010">
    <property type="protein sequence ID" value="KAF6238356.1"/>
    <property type="molecule type" value="Genomic_DNA"/>
</dbReference>
<evidence type="ECO:0000313" key="2">
    <source>
        <dbReference type="Proteomes" id="UP000578531"/>
    </source>
</evidence>
<proteinExistence type="predicted"/>
<protein>
    <submittedName>
        <fullName evidence="1">Uncharacterized protein</fullName>
    </submittedName>
</protein>
<gene>
    <name evidence="1" type="ORF">HO173_003636</name>
</gene>
<accession>A0A8H6L7B7</accession>
<organism evidence="1 2">
    <name type="scientific">Letharia columbiana</name>
    <dbReference type="NCBI Taxonomy" id="112416"/>
    <lineage>
        <taxon>Eukaryota</taxon>
        <taxon>Fungi</taxon>
        <taxon>Dikarya</taxon>
        <taxon>Ascomycota</taxon>
        <taxon>Pezizomycotina</taxon>
        <taxon>Lecanoromycetes</taxon>
        <taxon>OSLEUM clade</taxon>
        <taxon>Lecanoromycetidae</taxon>
        <taxon>Lecanorales</taxon>
        <taxon>Lecanorineae</taxon>
        <taxon>Parmeliaceae</taxon>
        <taxon>Letharia</taxon>
    </lineage>
</organism>
<keyword evidence="2" id="KW-1185">Reference proteome</keyword>
<reference evidence="1 2" key="1">
    <citation type="journal article" date="2020" name="Genomics">
        <title>Complete, high-quality genomes from long-read metagenomic sequencing of two wolf lichen thalli reveals enigmatic genome architecture.</title>
        <authorList>
            <person name="McKenzie S.K."/>
            <person name="Walston R.F."/>
            <person name="Allen J.L."/>
        </authorList>
    </citation>
    <scope>NUCLEOTIDE SEQUENCE [LARGE SCALE GENOMIC DNA]</scope>
    <source>
        <strain evidence="1">WasteWater2</strain>
    </source>
</reference>
<name>A0A8H6L7B7_9LECA</name>
<sequence length="77" mass="8473">MDAANLTAAWVPALVTAVGLASIISQVGTLKAQSDTFYRLRGEEHLASWGTIRASKNWHSLANHRRLIPFLMPTSVR</sequence>
<dbReference type="Proteomes" id="UP000578531">
    <property type="component" value="Unassembled WGS sequence"/>
</dbReference>